<reference evidence="1" key="1">
    <citation type="submission" date="2020-11" db="EMBL/GenBank/DDBJ databases">
        <title>Chlorella ohadii genome sequencing and assembly.</title>
        <authorList>
            <person name="Murik O."/>
            <person name="Treves H."/>
            <person name="Kedem I."/>
            <person name="Shotland Y."/>
            <person name="Kaplan A."/>
        </authorList>
    </citation>
    <scope>NUCLEOTIDE SEQUENCE</scope>
    <source>
        <strain evidence="1">1</strain>
    </source>
</reference>
<dbReference type="AlphaFoldDB" id="A0AAD5DGF0"/>
<accession>A0AAD5DGF0</accession>
<protein>
    <submittedName>
        <fullName evidence="1">Uncharacterized protein</fullName>
    </submittedName>
</protein>
<organism evidence="1 2">
    <name type="scientific">Chlorella ohadii</name>
    <dbReference type="NCBI Taxonomy" id="2649997"/>
    <lineage>
        <taxon>Eukaryota</taxon>
        <taxon>Viridiplantae</taxon>
        <taxon>Chlorophyta</taxon>
        <taxon>core chlorophytes</taxon>
        <taxon>Trebouxiophyceae</taxon>
        <taxon>Chlorellales</taxon>
        <taxon>Chlorellaceae</taxon>
        <taxon>Chlorella clade</taxon>
        <taxon>Chlorella</taxon>
    </lineage>
</organism>
<keyword evidence="2" id="KW-1185">Reference proteome</keyword>
<sequence length="190" mass="19593">MGGFDYTSGAWNTLIGQPGQYTLYTDGAGVQFTATIAGGSVDNKALFIRAVQLSRGGLATTTTLTKAGAAWQTTVMAMGKKVPPAPPAVLGGNITVRALVKGGRTAGVLITLPYLSIRCEHMAPSKPQQLTAAFPNWLDCYLTVLNRLPPPTGGLLGSTYRPPPVATSTAAATSAAQRLAATAALVFEEA</sequence>
<dbReference type="Proteomes" id="UP001205105">
    <property type="component" value="Unassembled WGS sequence"/>
</dbReference>
<evidence type="ECO:0000313" key="1">
    <source>
        <dbReference type="EMBL" id="KAI7836321.1"/>
    </source>
</evidence>
<comment type="caution">
    <text evidence="1">The sequence shown here is derived from an EMBL/GenBank/DDBJ whole genome shotgun (WGS) entry which is preliminary data.</text>
</comment>
<dbReference type="EMBL" id="JADXDR010000194">
    <property type="protein sequence ID" value="KAI7836321.1"/>
    <property type="molecule type" value="Genomic_DNA"/>
</dbReference>
<gene>
    <name evidence="1" type="ORF">COHA_009829</name>
</gene>
<evidence type="ECO:0000313" key="2">
    <source>
        <dbReference type="Proteomes" id="UP001205105"/>
    </source>
</evidence>
<name>A0AAD5DGF0_9CHLO</name>
<proteinExistence type="predicted"/>